<evidence type="ECO:0000256" key="1">
    <source>
        <dbReference type="ARBA" id="ARBA00004236"/>
    </source>
</evidence>
<comment type="subcellular location">
    <subcellularLocation>
        <location evidence="1">Cell membrane</location>
    </subcellularLocation>
</comment>
<dbReference type="PANTHER" id="PTHR43646:SF2">
    <property type="entry name" value="GLYCOSYLTRANSFERASE 2-LIKE DOMAIN-CONTAINING PROTEIN"/>
    <property type="match status" value="1"/>
</dbReference>
<evidence type="ECO:0000256" key="3">
    <source>
        <dbReference type="ARBA" id="ARBA00022676"/>
    </source>
</evidence>
<dbReference type="AlphaFoldDB" id="A0A3G2UUP0"/>
<proteinExistence type="predicted"/>
<keyword evidence="4 7" id="KW-0808">Transferase</keyword>
<dbReference type="Proteomes" id="UP000280708">
    <property type="component" value="Chromosome"/>
</dbReference>
<evidence type="ECO:0000313" key="8">
    <source>
        <dbReference type="Proteomes" id="UP000280708"/>
    </source>
</evidence>
<name>A0A3G2UUP0_SPHYA</name>
<dbReference type="InterPro" id="IPR001173">
    <property type="entry name" value="Glyco_trans_2-like"/>
</dbReference>
<dbReference type="CDD" id="cd00761">
    <property type="entry name" value="Glyco_tranf_GTA_type"/>
    <property type="match status" value="1"/>
</dbReference>
<keyword evidence="5" id="KW-0472">Membrane</keyword>
<evidence type="ECO:0000256" key="2">
    <source>
        <dbReference type="ARBA" id="ARBA00022475"/>
    </source>
</evidence>
<evidence type="ECO:0000259" key="6">
    <source>
        <dbReference type="Pfam" id="PF00535"/>
    </source>
</evidence>
<feature type="domain" description="Glycosyltransferase 2-like" evidence="6">
    <location>
        <begin position="5"/>
        <end position="162"/>
    </location>
</feature>
<dbReference type="GO" id="GO:0005886">
    <property type="term" value="C:plasma membrane"/>
    <property type="evidence" value="ECO:0007669"/>
    <property type="project" value="UniProtKB-SubCell"/>
</dbReference>
<dbReference type="RefSeq" id="WP_122129873.1">
    <property type="nucleotide sequence ID" value="NZ_CP033230.1"/>
</dbReference>
<dbReference type="PANTHER" id="PTHR43646">
    <property type="entry name" value="GLYCOSYLTRANSFERASE"/>
    <property type="match status" value="1"/>
</dbReference>
<keyword evidence="2" id="KW-1003">Cell membrane</keyword>
<accession>A0A3G2UUP0</accession>
<sequence length="262" mass="29761">MSSLTIILPFFNEEGWIDKTVQTLAIQSDIRFRLLLIDNGSTDNGTEQAREAARSLGSRAEILSCPTPGKIHAMALGLSRVETAFVAICDADTEYPIDYVKRILDLFTGDPEAASVMAIDLYAPLESAESRKRTDFILRKSRRFSAKCHAGGYAQAYRTDALRAAGGFDAKRWPYVLEDHEIVHRVMAHGRAIYDRDHVCFPSARRSCRKAVSWTRAERLIYRFTPRFALDWYFYTFLGRRLAARNGTGDALRMKDWPAQRP</sequence>
<dbReference type="InterPro" id="IPR029044">
    <property type="entry name" value="Nucleotide-diphossugar_trans"/>
</dbReference>
<dbReference type="GO" id="GO:0016757">
    <property type="term" value="F:glycosyltransferase activity"/>
    <property type="evidence" value="ECO:0007669"/>
    <property type="project" value="UniProtKB-KW"/>
</dbReference>
<reference evidence="7 8" key="1">
    <citation type="submission" date="2018-10" db="EMBL/GenBank/DDBJ databases">
        <title>Characterization and genome analysis of a novel bacterium Sphingobium yanoikuyae SJTF8 capable of degrading PAHs.</title>
        <authorList>
            <person name="Yin C."/>
            <person name="Xiong W."/>
            <person name="Liang R."/>
        </authorList>
    </citation>
    <scope>NUCLEOTIDE SEQUENCE [LARGE SCALE GENOMIC DNA]</scope>
    <source>
        <strain evidence="7 8">SJTF8</strain>
    </source>
</reference>
<dbReference type="EMBL" id="CP033230">
    <property type="protein sequence ID" value="AYO78753.1"/>
    <property type="molecule type" value="Genomic_DNA"/>
</dbReference>
<dbReference type="SUPFAM" id="SSF53448">
    <property type="entry name" value="Nucleotide-diphospho-sugar transferases"/>
    <property type="match status" value="1"/>
</dbReference>
<protein>
    <submittedName>
        <fullName evidence="7">Glycosyltransferase family 2 protein</fullName>
    </submittedName>
</protein>
<evidence type="ECO:0000256" key="5">
    <source>
        <dbReference type="ARBA" id="ARBA00023136"/>
    </source>
</evidence>
<evidence type="ECO:0000256" key="4">
    <source>
        <dbReference type="ARBA" id="ARBA00022679"/>
    </source>
</evidence>
<organism evidence="7 8">
    <name type="scientific">Sphingobium yanoikuyae</name>
    <name type="common">Sphingomonas yanoikuyae</name>
    <dbReference type="NCBI Taxonomy" id="13690"/>
    <lineage>
        <taxon>Bacteria</taxon>
        <taxon>Pseudomonadati</taxon>
        <taxon>Pseudomonadota</taxon>
        <taxon>Alphaproteobacteria</taxon>
        <taxon>Sphingomonadales</taxon>
        <taxon>Sphingomonadaceae</taxon>
        <taxon>Sphingobium</taxon>
    </lineage>
</organism>
<dbReference type="Pfam" id="PF00535">
    <property type="entry name" value="Glycos_transf_2"/>
    <property type="match status" value="1"/>
</dbReference>
<evidence type="ECO:0000313" key="7">
    <source>
        <dbReference type="EMBL" id="AYO78753.1"/>
    </source>
</evidence>
<keyword evidence="3" id="KW-0328">Glycosyltransferase</keyword>
<dbReference type="Gene3D" id="3.90.550.10">
    <property type="entry name" value="Spore Coat Polysaccharide Biosynthesis Protein SpsA, Chain A"/>
    <property type="match status" value="1"/>
</dbReference>
<gene>
    <name evidence="7" type="ORF">EBF16_18755</name>
</gene>